<comment type="caution">
    <text evidence="2">The sequence shown here is derived from an EMBL/GenBank/DDBJ whole genome shotgun (WGS) entry which is preliminary data.</text>
</comment>
<sequence>MKLQFIQALLSTITLAAISDEPADEFSTKLQRQPSFALRSQPSQPRSLLTVEHVEEDYLGEITFETNENVNAVWLDNLNGLLNVDCSTTGEMKLTFDSPTNAKLPEVWGTFPITALISAKYSNCLGQEVLCEEDNICEVKEALGVQVIEGINLAAATNENDLVLSTTKQEFFDDTVTETSFNFASTNVESDDPSLNSLQKRFNKQKEFQFSKSWIDKDVFSTAYLDLQSIFGPSKISPESKITCRNCTIDYRLGWKISGHIRSRRCKTNSQRKCHTNKMSYELTGGGKATFDLKFALSGTHTVDIITIPIIPSIPLGPSAGITIPGIFNAGFFFEMGANIAIDIVGKIEFTAGIDITQNDFTFTRNSRNIFGSEADQIDNLNGGKVDFNLHKPTFKAAAKFIPKLSINPTFSAKIELPAVKNLGVSIKLGMGNELQFPMVVDTSEILEKDCLVSFALTYHPSIFVSAKALKLFQAFKELTNFPTFELVKKRCIKFKDGKILAQLDGNNTVKTAIASTASPQQTFVTAIPLPSSVIVPLIPTTATPFA</sequence>
<protein>
    <submittedName>
        <fullName evidence="2">Uncharacterized protein</fullName>
    </submittedName>
</protein>
<accession>A0AAD5TXU6</accession>
<keyword evidence="1" id="KW-0732">Signal</keyword>
<keyword evidence="3" id="KW-1185">Reference proteome</keyword>
<gene>
    <name evidence="2" type="ORF">HK099_008553</name>
</gene>
<feature type="signal peptide" evidence="1">
    <location>
        <begin position="1"/>
        <end position="16"/>
    </location>
</feature>
<feature type="chain" id="PRO_5042274686" evidence="1">
    <location>
        <begin position="17"/>
        <end position="547"/>
    </location>
</feature>
<name>A0AAD5TXU6_9FUNG</name>
<evidence type="ECO:0000256" key="1">
    <source>
        <dbReference type="SAM" id="SignalP"/>
    </source>
</evidence>
<dbReference type="AlphaFoldDB" id="A0AAD5TXU6"/>
<dbReference type="Proteomes" id="UP001211065">
    <property type="component" value="Unassembled WGS sequence"/>
</dbReference>
<evidence type="ECO:0000313" key="3">
    <source>
        <dbReference type="Proteomes" id="UP001211065"/>
    </source>
</evidence>
<proteinExistence type="predicted"/>
<reference evidence="2" key="1">
    <citation type="submission" date="2020-05" db="EMBL/GenBank/DDBJ databases">
        <title>Phylogenomic resolution of chytrid fungi.</title>
        <authorList>
            <person name="Stajich J.E."/>
            <person name="Amses K."/>
            <person name="Simmons R."/>
            <person name="Seto K."/>
            <person name="Myers J."/>
            <person name="Bonds A."/>
            <person name="Quandt C.A."/>
            <person name="Barry K."/>
            <person name="Liu P."/>
            <person name="Grigoriev I."/>
            <person name="Longcore J.E."/>
            <person name="James T.Y."/>
        </authorList>
    </citation>
    <scope>NUCLEOTIDE SEQUENCE</scope>
    <source>
        <strain evidence="2">JEL0476</strain>
    </source>
</reference>
<evidence type="ECO:0000313" key="2">
    <source>
        <dbReference type="EMBL" id="KAJ3209237.1"/>
    </source>
</evidence>
<organism evidence="2 3">
    <name type="scientific">Clydaea vesicula</name>
    <dbReference type="NCBI Taxonomy" id="447962"/>
    <lineage>
        <taxon>Eukaryota</taxon>
        <taxon>Fungi</taxon>
        <taxon>Fungi incertae sedis</taxon>
        <taxon>Chytridiomycota</taxon>
        <taxon>Chytridiomycota incertae sedis</taxon>
        <taxon>Chytridiomycetes</taxon>
        <taxon>Lobulomycetales</taxon>
        <taxon>Lobulomycetaceae</taxon>
        <taxon>Clydaea</taxon>
    </lineage>
</organism>
<dbReference type="EMBL" id="JADGJW010000951">
    <property type="protein sequence ID" value="KAJ3209237.1"/>
    <property type="molecule type" value="Genomic_DNA"/>
</dbReference>